<accession>A0A6J5N4V0</accession>
<evidence type="ECO:0000313" key="1">
    <source>
        <dbReference type="EMBL" id="CAB4153848.1"/>
    </source>
</evidence>
<proteinExistence type="predicted"/>
<gene>
    <name evidence="1" type="ORF">UFOVP641_31</name>
</gene>
<sequence length="201" mass="21868">MAGTYPTSPAFNAVNFKVITPTLTTRTIDGNSRRVGMGHSYYSFTARHQNLTRGDAGIIQGFVVQQFGQVESFQIELPELSYSKSSNLTTGPVLTNGAIVRGARSVNVSGVTSGKNFLRAGDFFKFGNHTKVYQCTVTWTTGQPLYFSGGLVADVPNGTGITYGKSAEPVLWTVMFESDIQQWDTGIGGIVNMSLDMREVW</sequence>
<reference evidence="1" key="1">
    <citation type="submission" date="2020-04" db="EMBL/GenBank/DDBJ databases">
        <authorList>
            <person name="Chiriac C."/>
            <person name="Salcher M."/>
            <person name="Ghai R."/>
            <person name="Kavagutti S V."/>
        </authorList>
    </citation>
    <scope>NUCLEOTIDE SEQUENCE</scope>
</reference>
<dbReference type="EMBL" id="LR796604">
    <property type="protein sequence ID" value="CAB4153848.1"/>
    <property type="molecule type" value="Genomic_DNA"/>
</dbReference>
<organism evidence="1">
    <name type="scientific">uncultured Caudovirales phage</name>
    <dbReference type="NCBI Taxonomy" id="2100421"/>
    <lineage>
        <taxon>Viruses</taxon>
        <taxon>Duplodnaviria</taxon>
        <taxon>Heunggongvirae</taxon>
        <taxon>Uroviricota</taxon>
        <taxon>Caudoviricetes</taxon>
        <taxon>Peduoviridae</taxon>
        <taxon>Maltschvirus</taxon>
        <taxon>Maltschvirus maltsch</taxon>
    </lineage>
</organism>
<protein>
    <submittedName>
        <fullName evidence="1">Uncharacterized protein</fullName>
    </submittedName>
</protein>
<name>A0A6J5N4V0_9CAUD</name>